<feature type="compositionally biased region" description="Basic residues" evidence="2">
    <location>
        <begin position="770"/>
        <end position="785"/>
    </location>
</feature>
<comment type="caution">
    <text evidence="3">The sequence shown here is derived from an EMBL/GenBank/DDBJ whole genome shotgun (WGS) entry which is preliminary data.</text>
</comment>
<feature type="compositionally biased region" description="Low complexity" evidence="2">
    <location>
        <begin position="242"/>
        <end position="263"/>
    </location>
</feature>
<feature type="compositionally biased region" description="Basic and acidic residues" evidence="2">
    <location>
        <begin position="265"/>
        <end position="275"/>
    </location>
</feature>
<feature type="region of interest" description="Disordered" evidence="2">
    <location>
        <begin position="242"/>
        <end position="329"/>
    </location>
</feature>
<feature type="coiled-coil region" evidence="1">
    <location>
        <begin position="164"/>
        <end position="217"/>
    </location>
</feature>
<feature type="compositionally biased region" description="Low complexity" evidence="2">
    <location>
        <begin position="285"/>
        <end position="323"/>
    </location>
</feature>
<protein>
    <submittedName>
        <fullName evidence="3">Uncharacterized protein</fullName>
    </submittedName>
</protein>
<feature type="compositionally biased region" description="Low complexity" evidence="2">
    <location>
        <begin position="473"/>
        <end position="501"/>
    </location>
</feature>
<dbReference type="STRING" id="2018661.A0A2A2J3S6"/>
<feature type="region of interest" description="Disordered" evidence="2">
    <location>
        <begin position="740"/>
        <end position="847"/>
    </location>
</feature>
<feature type="compositionally biased region" description="Low complexity" evidence="2">
    <location>
        <begin position="748"/>
        <end position="769"/>
    </location>
</feature>
<accession>A0A2A2J3S6</accession>
<gene>
    <name evidence="3" type="ORF">WR25_06766</name>
</gene>
<dbReference type="OrthoDB" id="6337382at2759"/>
<keyword evidence="1" id="KW-0175">Coiled coil</keyword>
<feature type="compositionally biased region" description="Basic and acidic residues" evidence="2">
    <location>
        <begin position="812"/>
        <end position="839"/>
    </location>
</feature>
<feature type="compositionally biased region" description="Acidic residues" evidence="2">
    <location>
        <begin position="791"/>
        <end position="811"/>
    </location>
</feature>
<organism evidence="3 4">
    <name type="scientific">Diploscapter pachys</name>
    <dbReference type="NCBI Taxonomy" id="2018661"/>
    <lineage>
        <taxon>Eukaryota</taxon>
        <taxon>Metazoa</taxon>
        <taxon>Ecdysozoa</taxon>
        <taxon>Nematoda</taxon>
        <taxon>Chromadorea</taxon>
        <taxon>Rhabditida</taxon>
        <taxon>Rhabditina</taxon>
        <taxon>Rhabditomorpha</taxon>
        <taxon>Rhabditoidea</taxon>
        <taxon>Rhabditidae</taxon>
        <taxon>Diploscapter</taxon>
    </lineage>
</organism>
<feature type="region of interest" description="Disordered" evidence="2">
    <location>
        <begin position="646"/>
        <end position="724"/>
    </location>
</feature>
<evidence type="ECO:0000256" key="1">
    <source>
        <dbReference type="SAM" id="Coils"/>
    </source>
</evidence>
<proteinExistence type="predicted"/>
<dbReference type="AlphaFoldDB" id="A0A2A2J3S6"/>
<name>A0A2A2J3S6_9BILA</name>
<dbReference type="Proteomes" id="UP000218231">
    <property type="component" value="Unassembled WGS sequence"/>
</dbReference>
<feature type="compositionally biased region" description="Basic residues" evidence="2">
    <location>
        <begin position="518"/>
        <end position="544"/>
    </location>
</feature>
<reference evidence="3 4" key="1">
    <citation type="journal article" date="2017" name="Curr. Biol.">
        <title>Genome architecture and evolution of a unichromosomal asexual nematode.</title>
        <authorList>
            <person name="Fradin H."/>
            <person name="Zegar C."/>
            <person name="Gutwein M."/>
            <person name="Lucas J."/>
            <person name="Kovtun M."/>
            <person name="Corcoran D."/>
            <person name="Baugh L.R."/>
            <person name="Kiontke K."/>
            <person name="Gunsalus K."/>
            <person name="Fitch D.H."/>
            <person name="Piano F."/>
        </authorList>
    </citation>
    <scope>NUCLEOTIDE SEQUENCE [LARGE SCALE GENOMIC DNA]</scope>
    <source>
        <strain evidence="3">PF1309</strain>
    </source>
</reference>
<sequence length="873" mass="98075">MEKIDAFRKFANESAEGRCAGIVLGEVKMKTLNCTDAGKEPSRFICERDKVKHEEQQKTSNYMYGKLQQLFDYFGIGGGNKDKDEKKHLPSEIDYEETIKELKEIKSNETEIETTTKKQETSREEQATVNKVLAAVQQPKDAGESTSLKELEEGSGQSEGIQVERNAIEKIEQGEKKINDLIARLESMVKKIEDEEKVKEEKKLKALEVERAALQGKEKEEKGIATTLPANTDHVTAPVNSTVSVTTDSSNATTTTPFTTITTAGKEKGKEKKVEDEDLLVTQKTIQTTTTTATPTSTATTAAPTSATATTAPTSTTTQIPATEEQGREEKRMVSQIEDDFMETNNTAMPVADLTPPLEDCKEEETARERRVKKVLQTVKTYLDRATKDDLLSLLNSTTEENLLQKLEEGIAAANKREFQMAQLLKDHRQEEFLQVEHPTENFMTDEEREALYNRISSTIIRNIEQQKEASKKTTQAPSTTSSSSSPSPSPSTSSTAPSTKSKPKIKGTKTHEVTSSRKSHHPSVKSKKTRKGHKKTKRTKTKTKSTVNGKKISKTKEVKGDNSTVTEGKEKEDEVAESNAVFLRANRVKKGEQELNSTEEGLTEEELNSLTKQEDQITAAYKKTIGEIRKLNAEERQIVKAEQIERRNQRRAMQLAAAKSKQLQNKLEEEEDDEKPDRPFKAAATHKAVTRKAEVIRRKKLREQRRKILLQKKKQRELRRARRNKILKLRVARQKALLEKKRKAELAAKTSTTTATTTTTTTEASTTTKKAKSSRKRLRSKARKLTTTTEEPESEPTDEETEADYYGSEEDSGKYPETEGIEEDIKRERETTTTKEPEATTTKSILSSFPKMSLLKELFEKNKAGSDPLGEI</sequence>
<feature type="region of interest" description="Disordered" evidence="2">
    <location>
        <begin position="137"/>
        <end position="163"/>
    </location>
</feature>
<dbReference type="EMBL" id="LIAE01010700">
    <property type="protein sequence ID" value="PAV56436.1"/>
    <property type="molecule type" value="Genomic_DNA"/>
</dbReference>
<evidence type="ECO:0000313" key="3">
    <source>
        <dbReference type="EMBL" id="PAV56436.1"/>
    </source>
</evidence>
<feature type="compositionally biased region" description="Basic and acidic residues" evidence="2">
    <location>
        <begin position="141"/>
        <end position="152"/>
    </location>
</feature>
<feature type="compositionally biased region" description="Basic residues" evidence="2">
    <location>
        <begin position="698"/>
        <end position="724"/>
    </location>
</feature>
<keyword evidence="4" id="KW-1185">Reference proteome</keyword>
<feature type="region of interest" description="Disordered" evidence="2">
    <location>
        <begin position="465"/>
        <end position="578"/>
    </location>
</feature>
<evidence type="ECO:0000313" key="4">
    <source>
        <dbReference type="Proteomes" id="UP000218231"/>
    </source>
</evidence>
<evidence type="ECO:0000256" key="2">
    <source>
        <dbReference type="SAM" id="MobiDB-lite"/>
    </source>
</evidence>